<name>V5ERX5_PHOLE</name>
<dbReference type="AlphaFoldDB" id="V5ERX5"/>
<reference evidence="2" key="1">
    <citation type="submission" date="2012-12" db="EMBL/GenBank/DDBJ databases">
        <title>Genome Sequence of Photobacterium leiognathi lrivu.4.1.</title>
        <authorList>
            <person name="Urbanczyk H."/>
            <person name="Ogura Y."/>
            <person name="Hayashi T."/>
            <person name="Dunlap P.V."/>
        </authorList>
    </citation>
    <scope>NUCLEOTIDE SEQUENCE [LARGE SCALE GENOMIC DNA]</scope>
    <source>
        <strain evidence="2">lrivu.4.1</strain>
    </source>
</reference>
<dbReference type="Proteomes" id="UP000030675">
    <property type="component" value="Unassembled WGS sequence"/>
</dbReference>
<organism evidence="1 2">
    <name type="scientific">Photobacterium leiognathi lrivu.4.1</name>
    <dbReference type="NCBI Taxonomy" id="1248232"/>
    <lineage>
        <taxon>Bacteria</taxon>
        <taxon>Pseudomonadati</taxon>
        <taxon>Pseudomonadota</taxon>
        <taxon>Gammaproteobacteria</taxon>
        <taxon>Vibrionales</taxon>
        <taxon>Vibrionaceae</taxon>
        <taxon>Photobacterium</taxon>
    </lineage>
</organism>
<dbReference type="EMBL" id="DF196823">
    <property type="protein sequence ID" value="GAD32561.1"/>
    <property type="molecule type" value="Genomic_DNA"/>
</dbReference>
<evidence type="ECO:0000313" key="2">
    <source>
        <dbReference type="Proteomes" id="UP000030675"/>
    </source>
</evidence>
<sequence length="40" mass="5002">MNKKILFFMVLILSKPEFIMESNYKETYYYKCFFNPITCY</sequence>
<accession>V5ERX5</accession>
<gene>
    <name evidence="1" type="ORF">PLEI_4238</name>
</gene>
<evidence type="ECO:0000313" key="1">
    <source>
        <dbReference type="EMBL" id="GAD32561.1"/>
    </source>
</evidence>
<dbReference type="HOGENOM" id="CLU_3294002_0_0_6"/>
<proteinExistence type="predicted"/>
<protein>
    <submittedName>
        <fullName evidence="1">Uncharacterized protein</fullName>
    </submittedName>
</protein>